<sequence length="440" mass="49634">MNLLDELLTAWRQAPNAELADRIEKWGPWPELEAPLTGKSAKLRERMEALRALDADPRIDRFVARLYASPPVKAATSYPFWEEVRQLARRMRDVRAFQSLRATHHAARSDDAWHRHLRAQLDLLFLELGEVTDMPLSPELDARLAELDAAMTTTGDEPWVQVQRAFLADPRNEALRRVVLDALLEVDHPRARLALLQREGHDVHDFVTANADALLGPLAKVLKPGGAFAQGWLCKCELKESGNSALERLRDEAAGHLFWATVEELTGPGDARISAHPVMKSLRTLRRSELTVDALADLRLERLLDYPLRREDALRFADANLLPGLSELQVRVMADDVELLLPRAGALRSFRVDLLDVTPRSAPHLVQRLAALRLDESALGFFPDARGQSRLVLRLRCEDGWFEPHVSSNSEDATNEERLRLEDEAGFLRQLVHRLGLTLG</sequence>
<protein>
    <submittedName>
        <fullName evidence="1">Uncharacterized protein</fullName>
    </submittedName>
</protein>
<reference evidence="1 2" key="1">
    <citation type="submission" date="2017-08" db="EMBL/GenBank/DDBJ databases">
        <title>Infants hospitalized years apart are colonized by the same room-sourced microbial strains.</title>
        <authorList>
            <person name="Brooks B."/>
            <person name="Olm M.R."/>
            <person name="Firek B.A."/>
            <person name="Baker R."/>
            <person name="Thomas B.C."/>
            <person name="Morowitz M.J."/>
            <person name="Banfield J.F."/>
        </authorList>
    </citation>
    <scope>NUCLEOTIDE SEQUENCE [LARGE SCALE GENOMIC DNA]</scope>
    <source>
        <strain evidence="1">S2_003_000_R2_14</strain>
    </source>
</reference>
<gene>
    <name evidence="1" type="ORF">DI536_27865</name>
</gene>
<name>A0A2W5UVA8_9BACT</name>
<evidence type="ECO:0000313" key="2">
    <source>
        <dbReference type="Proteomes" id="UP000249061"/>
    </source>
</evidence>
<proteinExistence type="predicted"/>
<evidence type="ECO:0000313" key="1">
    <source>
        <dbReference type="EMBL" id="PZR07274.1"/>
    </source>
</evidence>
<dbReference type="Proteomes" id="UP000249061">
    <property type="component" value="Unassembled WGS sequence"/>
</dbReference>
<comment type="caution">
    <text evidence="1">The sequence shown here is derived from an EMBL/GenBank/DDBJ whole genome shotgun (WGS) entry which is preliminary data.</text>
</comment>
<accession>A0A2W5UVA8</accession>
<dbReference type="EMBL" id="QFQP01000032">
    <property type="protein sequence ID" value="PZR07274.1"/>
    <property type="molecule type" value="Genomic_DNA"/>
</dbReference>
<organism evidence="1 2">
    <name type="scientific">Archangium gephyra</name>
    <dbReference type="NCBI Taxonomy" id="48"/>
    <lineage>
        <taxon>Bacteria</taxon>
        <taxon>Pseudomonadati</taxon>
        <taxon>Myxococcota</taxon>
        <taxon>Myxococcia</taxon>
        <taxon>Myxococcales</taxon>
        <taxon>Cystobacterineae</taxon>
        <taxon>Archangiaceae</taxon>
        <taxon>Archangium</taxon>
    </lineage>
</organism>
<dbReference type="AlphaFoldDB" id="A0A2W5UVA8"/>